<keyword evidence="1" id="KW-0472">Membrane</keyword>
<feature type="transmembrane region" description="Helical" evidence="1">
    <location>
        <begin position="36"/>
        <end position="53"/>
    </location>
</feature>
<protein>
    <submittedName>
        <fullName evidence="2">Uncharacterized protein</fullName>
    </submittedName>
</protein>
<dbReference type="RefSeq" id="WP_039421263.1">
    <property type="nucleotide sequence ID" value="NZ_CP018470.1"/>
</dbReference>
<keyword evidence="1" id="KW-0812">Transmembrane</keyword>
<reference evidence="2 4" key="1">
    <citation type="submission" date="2014-11" db="EMBL/GenBank/DDBJ databases">
        <title>Draft Genome Sequences of Xanthomonas vesicatoria Strains from the Balkan Peninsula.</title>
        <authorList>
            <person name="Vancheva T."/>
            <person name="Lefeuvre P."/>
            <person name="Bogatzevska N."/>
            <person name="Moncheva P."/>
            <person name="Koebnik R."/>
        </authorList>
    </citation>
    <scope>NUCLEOTIDE SEQUENCE [LARGE SCALE GENOMIC DNA]</scope>
    <source>
        <strain evidence="2 4">53M</strain>
    </source>
</reference>
<proteinExistence type="predicted"/>
<keyword evidence="5" id="KW-1185">Reference proteome</keyword>
<evidence type="ECO:0000313" key="4">
    <source>
        <dbReference type="Proteomes" id="UP000030969"/>
    </source>
</evidence>
<dbReference type="Proteomes" id="UP000030969">
    <property type="component" value="Unassembled WGS sequence"/>
</dbReference>
<dbReference type="Proteomes" id="UP001430544">
    <property type="component" value="Unassembled WGS sequence"/>
</dbReference>
<name>A0AAJ0N4F1_9XANT</name>
<evidence type="ECO:0000313" key="3">
    <source>
        <dbReference type="EMBL" id="MCC8620944.1"/>
    </source>
</evidence>
<gene>
    <name evidence="3" type="ORF">LN473_02830</name>
    <name evidence="2" type="ORF">OR61_10750</name>
</gene>
<dbReference type="AlphaFoldDB" id="A0AAJ0N4F1"/>
<evidence type="ECO:0000256" key="1">
    <source>
        <dbReference type="SAM" id="Phobius"/>
    </source>
</evidence>
<reference evidence="3" key="2">
    <citation type="submission" date="2021-11" db="EMBL/GenBank/DDBJ databases">
        <title>Genome resources and taxonomic validation of 89 Xanthomonas strains.</title>
        <authorList>
            <person name="Tambong J.T."/>
        </authorList>
    </citation>
    <scope>NUCLEOTIDE SEQUENCE</scope>
    <source>
        <strain evidence="3">Bv 5-4A</strain>
    </source>
</reference>
<keyword evidence="1" id="KW-1133">Transmembrane helix</keyword>
<sequence>MDRKAGPVLVGIAIVVSVVFIAVSSYRELSALENTFFQVFALGIGLVGSYIMGRASAVEAGREIIKPHARSAFRRLISLTKSLSRLVQTIDAIRVTRAHSEQTLIVLDRVEGIVIEQIATAADALEDWRDVLPDEFRALEAPPQSEDHSTEN</sequence>
<dbReference type="EMBL" id="JAJIUN010000009">
    <property type="protein sequence ID" value="MCC8620944.1"/>
    <property type="molecule type" value="Genomic_DNA"/>
</dbReference>
<feature type="transmembrane region" description="Helical" evidence="1">
    <location>
        <begin position="7"/>
        <end position="24"/>
    </location>
</feature>
<accession>A0AAJ0N4F1</accession>
<evidence type="ECO:0000313" key="5">
    <source>
        <dbReference type="Proteomes" id="UP001430544"/>
    </source>
</evidence>
<comment type="caution">
    <text evidence="2">The sequence shown here is derived from an EMBL/GenBank/DDBJ whole genome shotgun (WGS) entry which is preliminary data.</text>
</comment>
<dbReference type="EMBL" id="JSYJ01000054">
    <property type="protein sequence ID" value="KHM94799.1"/>
    <property type="molecule type" value="Genomic_DNA"/>
</dbReference>
<evidence type="ECO:0000313" key="2">
    <source>
        <dbReference type="EMBL" id="KHM94799.1"/>
    </source>
</evidence>
<organism evidence="2 4">
    <name type="scientific">Xanthomonas vesicatoria</name>
    <dbReference type="NCBI Taxonomy" id="56460"/>
    <lineage>
        <taxon>Bacteria</taxon>
        <taxon>Pseudomonadati</taxon>
        <taxon>Pseudomonadota</taxon>
        <taxon>Gammaproteobacteria</taxon>
        <taxon>Lysobacterales</taxon>
        <taxon>Lysobacteraceae</taxon>
        <taxon>Xanthomonas</taxon>
    </lineage>
</organism>